<name>A0A9N9DXF7_FUNMO</name>
<accession>A0A9N9DXF7</accession>
<evidence type="ECO:0000313" key="1">
    <source>
        <dbReference type="EMBL" id="CAG8651627.1"/>
    </source>
</evidence>
<evidence type="ECO:0000313" key="2">
    <source>
        <dbReference type="Proteomes" id="UP000789375"/>
    </source>
</evidence>
<reference evidence="1" key="1">
    <citation type="submission" date="2021-06" db="EMBL/GenBank/DDBJ databases">
        <authorList>
            <person name="Kallberg Y."/>
            <person name="Tangrot J."/>
            <person name="Rosling A."/>
        </authorList>
    </citation>
    <scope>NUCLEOTIDE SEQUENCE</scope>
    <source>
        <strain evidence="1">87-6 pot B 2015</strain>
    </source>
</reference>
<dbReference type="Proteomes" id="UP000789375">
    <property type="component" value="Unassembled WGS sequence"/>
</dbReference>
<organism evidence="1 2">
    <name type="scientific">Funneliformis mosseae</name>
    <name type="common">Endomycorrhizal fungus</name>
    <name type="synonym">Glomus mosseae</name>
    <dbReference type="NCBI Taxonomy" id="27381"/>
    <lineage>
        <taxon>Eukaryota</taxon>
        <taxon>Fungi</taxon>
        <taxon>Fungi incertae sedis</taxon>
        <taxon>Mucoromycota</taxon>
        <taxon>Glomeromycotina</taxon>
        <taxon>Glomeromycetes</taxon>
        <taxon>Glomerales</taxon>
        <taxon>Glomeraceae</taxon>
        <taxon>Funneliformis</taxon>
    </lineage>
</organism>
<dbReference type="AlphaFoldDB" id="A0A9N9DXF7"/>
<feature type="non-terminal residue" evidence="1">
    <location>
        <position position="1"/>
    </location>
</feature>
<keyword evidence="2" id="KW-1185">Reference proteome</keyword>
<comment type="caution">
    <text evidence="1">The sequence shown here is derived from an EMBL/GenBank/DDBJ whole genome shotgun (WGS) entry which is preliminary data.</text>
</comment>
<protein>
    <submittedName>
        <fullName evidence="1">10310_t:CDS:1</fullName>
    </submittedName>
</protein>
<dbReference type="EMBL" id="CAJVPP010004538">
    <property type="protein sequence ID" value="CAG8651627.1"/>
    <property type="molecule type" value="Genomic_DNA"/>
</dbReference>
<sequence length="122" mass="13491">QSNLFKRKKKSAAFTEGSIAFVRNSSGSIAFAEGSISFAKDFNATFAEGLVAFEDDSDTRGSVILIRESDTSRKEIKNEVQINVGDTFSLWDEVDIKFNLYAKTAGFSICQKCVELDNDEIV</sequence>
<proteinExistence type="predicted"/>
<gene>
    <name evidence="1" type="ORF">FMOSSE_LOCUS11508</name>
</gene>